<feature type="domain" description="DnaJ homologue subfamily C member 28 conserved" evidence="1">
    <location>
        <begin position="15"/>
        <end position="80"/>
    </location>
</feature>
<dbReference type="AlphaFoldDB" id="A0A4Q7NV56"/>
<dbReference type="OrthoDB" id="3395286at2"/>
<evidence type="ECO:0000259" key="1">
    <source>
        <dbReference type="Pfam" id="PF09350"/>
    </source>
</evidence>
<comment type="caution">
    <text evidence="2">The sequence shown here is derived from an EMBL/GenBank/DDBJ whole genome shotgun (WGS) entry which is preliminary data.</text>
</comment>
<keyword evidence="3" id="KW-1185">Reference proteome</keyword>
<gene>
    <name evidence="2" type="ORF">EV189_0267</name>
</gene>
<organism evidence="2 3">
    <name type="scientific">Motilibacter rhizosphaerae</name>
    <dbReference type="NCBI Taxonomy" id="598652"/>
    <lineage>
        <taxon>Bacteria</taxon>
        <taxon>Bacillati</taxon>
        <taxon>Actinomycetota</taxon>
        <taxon>Actinomycetes</taxon>
        <taxon>Motilibacterales</taxon>
        <taxon>Motilibacteraceae</taxon>
        <taxon>Motilibacter</taxon>
    </lineage>
</organism>
<dbReference type="EMBL" id="SGXD01000001">
    <property type="protein sequence ID" value="RZS91035.1"/>
    <property type="molecule type" value="Genomic_DNA"/>
</dbReference>
<dbReference type="Pfam" id="PF09350">
    <property type="entry name" value="DJC28_CD"/>
    <property type="match status" value="1"/>
</dbReference>
<dbReference type="RefSeq" id="WP_130491151.1">
    <property type="nucleotide sequence ID" value="NZ_SGXD01000001.1"/>
</dbReference>
<name>A0A4Q7NV56_9ACTN</name>
<protein>
    <submittedName>
        <fullName evidence="2">Uncharacterized protein DUF1992</fullName>
    </submittedName>
</protein>
<proteinExistence type="predicted"/>
<reference evidence="2 3" key="1">
    <citation type="submission" date="2019-02" db="EMBL/GenBank/DDBJ databases">
        <title>Genomic Encyclopedia of Type Strains, Phase IV (KMG-IV): sequencing the most valuable type-strain genomes for metagenomic binning, comparative biology and taxonomic classification.</title>
        <authorList>
            <person name="Goeker M."/>
        </authorList>
    </citation>
    <scope>NUCLEOTIDE SEQUENCE [LARGE SCALE GENOMIC DNA]</scope>
    <source>
        <strain evidence="2 3">DSM 45622</strain>
    </source>
</reference>
<sequence length="161" mass="17862">MVEERRLTRRVVESLVEQRIREALQRGEFDDLPGAGKPLEGLDGPHDDLWWVKRKMQRECLSLLPPALALRRDVEDAMAQVPVARDEAEVRRIVDGVNARIRAALATPPSEGPPVDLAPYDVEQVLAHWRSAVEAGAGRAAVVDDVGVGRSRRTRHRAAPS</sequence>
<evidence type="ECO:0000313" key="2">
    <source>
        <dbReference type="EMBL" id="RZS91035.1"/>
    </source>
</evidence>
<accession>A0A4Q7NV56</accession>
<dbReference type="InterPro" id="IPR018961">
    <property type="entry name" value="DnaJ_homolog_subfam-C_membr-28"/>
</dbReference>
<evidence type="ECO:0000313" key="3">
    <source>
        <dbReference type="Proteomes" id="UP000293638"/>
    </source>
</evidence>
<dbReference type="Proteomes" id="UP000293638">
    <property type="component" value="Unassembled WGS sequence"/>
</dbReference>